<name>A0A5B9MHY5_9BACT</name>
<feature type="repeat" description="TPR" evidence="8">
    <location>
        <begin position="199"/>
        <end position="232"/>
    </location>
</feature>
<dbReference type="PROSITE" id="PS50005">
    <property type="entry name" value="TPR"/>
    <property type="match status" value="5"/>
</dbReference>
<dbReference type="Proteomes" id="UP000321353">
    <property type="component" value="Chromosome"/>
</dbReference>
<proteinExistence type="inferred from homology"/>
<feature type="repeat" description="TPR" evidence="8">
    <location>
        <begin position="267"/>
        <end position="300"/>
    </location>
</feature>
<gene>
    <name evidence="11" type="primary">yrrB_1</name>
    <name evidence="11" type="ORF">Mal15_27320</name>
</gene>
<accession>A0A5B9MHY5</accession>
<keyword evidence="5" id="KW-0808">Transferase</keyword>
<evidence type="ECO:0000256" key="6">
    <source>
        <dbReference type="ARBA" id="ARBA00022737"/>
    </source>
</evidence>
<dbReference type="PANTHER" id="PTHR44835">
    <property type="entry name" value="UDP-N-ACETYLGLUCOSAMINE--PEPTIDE N-ACETYLGLUCOSAMINYLTRANSFERASE SPINDLY-RELATED"/>
    <property type="match status" value="1"/>
</dbReference>
<keyword evidence="6" id="KW-0677">Repeat</keyword>
<dbReference type="Pfam" id="PF13844">
    <property type="entry name" value="Glyco_transf_41"/>
    <property type="match status" value="2"/>
</dbReference>
<evidence type="ECO:0000259" key="10">
    <source>
        <dbReference type="Pfam" id="PF13844"/>
    </source>
</evidence>
<sequence>MSRSRTKPPKRRRRRPQPAPAPLDVQHAIALKIENALAMQRAGNLEQAKQLYCEVLSVVPDHADAWHLLGMTLYSAGAYPSALECLEKARGFMGDQPELISNLAIVYHSAGDARRAHQMLHQVIEADPENSETRNNLGVFLLESGHLEQAEQQFQRAIRIDPQSEQAAMNLANCWVRQNRLHDAEQVYHDLVQRNPGNLDVLGNLGECYRRQCKWEESLELLQRVVHCRPGDVVSKLTLARTLVNLGRLPEAAERFEQLVIEFPDNAKAHHYLGTVLLSLRDVARAKTEIRRALELDPTDAHALCSLGFVYIESDRRREAAECFAEAVKRDPRMSSAHGCLLYLMSGDPEISPEQLFEEHIRWGERHGNVQPIRRHTNRPDRERKLRIGYASADFREHAVTAFFEPLLRLRDRSMFEVYCYYESGVGDNVTERLKSLADHWRVTLGYSDQQVAQQIADDQIDILVDLAGHTSGNRLPAFATKPAPIQISWLGYPNTTGLQAIDYCLTCDVQNPIGEPTLHTEELIRIPGGSFCFAPPKNAPDVSSLPAAGKGYVTLGSLHRPFKISSTTHDLWAAALKACPNSKLLAFNTRFNEPLKAELISALAQRGISESRIEVRSTYRGDSYLETYHEIDIGLDATPWAGGTTTMEALWMGIPVIGFYGNNRPSRGTAGIVHHLGKPEWIARTTDQYASLVGSLAGDLESLAEIRRSLRELTRQTIADQQRFVTELQNAYRQVWQRWCVEQSVSGVTLLPKTMSASPPLPATDDCT</sequence>
<evidence type="ECO:0000256" key="3">
    <source>
        <dbReference type="ARBA" id="ARBA00011970"/>
    </source>
</evidence>
<dbReference type="InterPro" id="IPR029489">
    <property type="entry name" value="OGT/SEC/SPY_C"/>
</dbReference>
<feature type="region of interest" description="Disordered" evidence="9">
    <location>
        <begin position="1"/>
        <end position="23"/>
    </location>
</feature>
<dbReference type="PANTHER" id="PTHR44835:SF1">
    <property type="entry name" value="PROTEIN O-GLCNAC TRANSFERASE"/>
    <property type="match status" value="1"/>
</dbReference>
<evidence type="ECO:0000256" key="8">
    <source>
        <dbReference type="PROSITE-ProRule" id="PRU00339"/>
    </source>
</evidence>
<dbReference type="Gene3D" id="3.40.50.2000">
    <property type="entry name" value="Glycogen Phosphorylase B"/>
    <property type="match status" value="1"/>
</dbReference>
<evidence type="ECO:0000313" key="12">
    <source>
        <dbReference type="Proteomes" id="UP000321353"/>
    </source>
</evidence>
<dbReference type="Gene3D" id="3.40.50.11380">
    <property type="match status" value="1"/>
</dbReference>
<dbReference type="SUPFAM" id="SSF53756">
    <property type="entry name" value="UDP-Glycosyltransferase/glycogen phosphorylase"/>
    <property type="match status" value="1"/>
</dbReference>
<comment type="similarity">
    <text evidence="2">Belongs to the glycosyltransferase 41 family. O-GlcNAc transferase subfamily.</text>
</comment>
<dbReference type="PROSITE" id="PS50293">
    <property type="entry name" value="TPR_REGION"/>
    <property type="match status" value="1"/>
</dbReference>
<keyword evidence="7 8" id="KW-0802">TPR repeat</keyword>
<feature type="repeat" description="TPR" evidence="8">
    <location>
        <begin position="97"/>
        <end position="130"/>
    </location>
</feature>
<dbReference type="Pfam" id="PF13432">
    <property type="entry name" value="TPR_16"/>
    <property type="match status" value="1"/>
</dbReference>
<dbReference type="Pfam" id="PF14559">
    <property type="entry name" value="TPR_19"/>
    <property type="match status" value="3"/>
</dbReference>
<dbReference type="InterPro" id="IPR051939">
    <property type="entry name" value="Glycosyltr_41/O-GlcNAc_trsf"/>
</dbReference>
<reference evidence="11 12" key="1">
    <citation type="submission" date="2019-02" db="EMBL/GenBank/DDBJ databases">
        <title>Planctomycetal bacteria perform biofilm scaping via a novel small molecule.</title>
        <authorList>
            <person name="Jeske O."/>
            <person name="Boedeker C."/>
            <person name="Wiegand S."/>
            <person name="Breitling P."/>
            <person name="Kallscheuer N."/>
            <person name="Jogler M."/>
            <person name="Rohde M."/>
            <person name="Petersen J."/>
            <person name="Medema M.H."/>
            <person name="Surup F."/>
            <person name="Jogler C."/>
        </authorList>
    </citation>
    <scope>NUCLEOTIDE SEQUENCE [LARGE SCALE GENOMIC DNA]</scope>
    <source>
        <strain evidence="11 12">Mal15</strain>
    </source>
</reference>
<dbReference type="SMART" id="SM00028">
    <property type="entry name" value="TPR"/>
    <property type="match status" value="9"/>
</dbReference>
<evidence type="ECO:0000256" key="5">
    <source>
        <dbReference type="ARBA" id="ARBA00022679"/>
    </source>
</evidence>
<dbReference type="SUPFAM" id="SSF48452">
    <property type="entry name" value="TPR-like"/>
    <property type="match status" value="2"/>
</dbReference>
<dbReference type="EC" id="2.4.1.255" evidence="3"/>
<evidence type="ECO:0000256" key="9">
    <source>
        <dbReference type="SAM" id="MobiDB-lite"/>
    </source>
</evidence>
<dbReference type="AlphaFoldDB" id="A0A5B9MHY5"/>
<dbReference type="GO" id="GO:0097363">
    <property type="term" value="F:protein O-acetylglucosaminyltransferase activity"/>
    <property type="evidence" value="ECO:0007669"/>
    <property type="project" value="UniProtKB-EC"/>
</dbReference>
<dbReference type="Gene3D" id="1.25.40.10">
    <property type="entry name" value="Tetratricopeptide repeat domain"/>
    <property type="match status" value="1"/>
</dbReference>
<evidence type="ECO:0000256" key="4">
    <source>
        <dbReference type="ARBA" id="ARBA00022676"/>
    </source>
</evidence>
<dbReference type="EMBL" id="CP036264">
    <property type="protein sequence ID" value="QEF98677.1"/>
    <property type="molecule type" value="Genomic_DNA"/>
</dbReference>
<comment type="pathway">
    <text evidence="1">Protein modification; protein glycosylation.</text>
</comment>
<feature type="repeat" description="TPR" evidence="8">
    <location>
        <begin position="131"/>
        <end position="164"/>
    </location>
</feature>
<dbReference type="InterPro" id="IPR011990">
    <property type="entry name" value="TPR-like_helical_dom_sf"/>
</dbReference>
<evidence type="ECO:0000313" key="11">
    <source>
        <dbReference type="EMBL" id="QEF98677.1"/>
    </source>
</evidence>
<keyword evidence="12" id="KW-1185">Reference proteome</keyword>
<feature type="domain" description="O-GlcNAc transferase C-terminal" evidence="10">
    <location>
        <begin position="377"/>
        <end position="528"/>
    </location>
</feature>
<evidence type="ECO:0000256" key="1">
    <source>
        <dbReference type="ARBA" id="ARBA00004922"/>
    </source>
</evidence>
<organism evidence="11 12">
    <name type="scientific">Stieleria maiorica</name>
    <dbReference type="NCBI Taxonomy" id="2795974"/>
    <lineage>
        <taxon>Bacteria</taxon>
        <taxon>Pseudomonadati</taxon>
        <taxon>Planctomycetota</taxon>
        <taxon>Planctomycetia</taxon>
        <taxon>Pirellulales</taxon>
        <taxon>Pirellulaceae</taxon>
        <taxon>Stieleria</taxon>
    </lineage>
</organism>
<feature type="compositionally biased region" description="Basic residues" evidence="9">
    <location>
        <begin position="1"/>
        <end position="16"/>
    </location>
</feature>
<keyword evidence="4" id="KW-0328">Glycosyltransferase</keyword>
<evidence type="ECO:0000256" key="2">
    <source>
        <dbReference type="ARBA" id="ARBA00005386"/>
    </source>
</evidence>
<feature type="repeat" description="TPR" evidence="8">
    <location>
        <begin position="301"/>
        <end position="334"/>
    </location>
</feature>
<feature type="domain" description="O-GlcNAc transferase C-terminal" evidence="10">
    <location>
        <begin position="562"/>
        <end position="714"/>
    </location>
</feature>
<dbReference type="KEGG" id="smam:Mal15_27320"/>
<evidence type="ECO:0000256" key="7">
    <source>
        <dbReference type="ARBA" id="ARBA00022803"/>
    </source>
</evidence>
<protein>
    <recommendedName>
        <fullName evidence="3">protein O-GlcNAc transferase</fullName>
        <ecNumber evidence="3">2.4.1.255</ecNumber>
    </recommendedName>
</protein>
<dbReference type="InterPro" id="IPR019734">
    <property type="entry name" value="TPR_rpt"/>
</dbReference>